<dbReference type="PANTHER" id="PTHR42852">
    <property type="entry name" value="THIOL:DISULFIDE INTERCHANGE PROTEIN DSBE"/>
    <property type="match status" value="1"/>
</dbReference>
<dbReference type="Gene3D" id="3.40.30.10">
    <property type="entry name" value="Glutaredoxin"/>
    <property type="match status" value="1"/>
</dbReference>
<dbReference type="CDD" id="cd02966">
    <property type="entry name" value="TlpA_like_family"/>
    <property type="match status" value="1"/>
</dbReference>
<name>A0A1N6DQD5_9BACT</name>
<dbReference type="InterPro" id="IPR050553">
    <property type="entry name" value="Thioredoxin_ResA/DsbE_sf"/>
</dbReference>
<dbReference type="EMBL" id="FSRC01000001">
    <property type="protein sequence ID" value="SIN73012.1"/>
    <property type="molecule type" value="Genomic_DNA"/>
</dbReference>
<dbReference type="PROSITE" id="PS51352">
    <property type="entry name" value="THIOREDOXIN_2"/>
    <property type="match status" value="1"/>
</dbReference>
<organism evidence="2 3">
    <name type="scientific">Algoriphagus halophilus</name>
    <dbReference type="NCBI Taxonomy" id="226505"/>
    <lineage>
        <taxon>Bacteria</taxon>
        <taxon>Pseudomonadati</taxon>
        <taxon>Bacteroidota</taxon>
        <taxon>Cytophagia</taxon>
        <taxon>Cytophagales</taxon>
        <taxon>Cyclobacteriaceae</taxon>
        <taxon>Algoriphagus</taxon>
    </lineage>
</organism>
<gene>
    <name evidence="2" type="ORF">SAMN05444394_1262</name>
</gene>
<protein>
    <submittedName>
        <fullName evidence="2">Peroxiredoxin</fullName>
    </submittedName>
</protein>
<feature type="domain" description="Thioredoxin" evidence="1">
    <location>
        <begin position="256"/>
        <end position="391"/>
    </location>
</feature>
<dbReference type="InterPro" id="IPR013766">
    <property type="entry name" value="Thioredoxin_domain"/>
</dbReference>
<dbReference type="GO" id="GO:0016209">
    <property type="term" value="F:antioxidant activity"/>
    <property type="evidence" value="ECO:0007669"/>
    <property type="project" value="InterPro"/>
</dbReference>
<dbReference type="InterPro" id="IPR036249">
    <property type="entry name" value="Thioredoxin-like_sf"/>
</dbReference>
<evidence type="ECO:0000313" key="3">
    <source>
        <dbReference type="Proteomes" id="UP000185221"/>
    </source>
</evidence>
<keyword evidence="3" id="KW-1185">Reference proteome</keyword>
<dbReference type="SUPFAM" id="SSF52833">
    <property type="entry name" value="Thioredoxin-like"/>
    <property type="match status" value="1"/>
</dbReference>
<dbReference type="GO" id="GO:0016491">
    <property type="term" value="F:oxidoreductase activity"/>
    <property type="evidence" value="ECO:0007669"/>
    <property type="project" value="InterPro"/>
</dbReference>
<evidence type="ECO:0000313" key="2">
    <source>
        <dbReference type="EMBL" id="SIN73012.1"/>
    </source>
</evidence>
<reference evidence="3" key="1">
    <citation type="submission" date="2016-11" db="EMBL/GenBank/DDBJ databases">
        <authorList>
            <person name="Varghese N."/>
            <person name="Submissions S."/>
        </authorList>
    </citation>
    <scope>NUCLEOTIDE SEQUENCE [LARGE SCALE GENOMIC DNA]</scope>
    <source>
        <strain evidence="3">DSM 15292</strain>
    </source>
</reference>
<dbReference type="AlphaFoldDB" id="A0A1N6DQD5"/>
<sequence>MAVNNLEFISSSNSSFMTGKNTINWVISVVLCSFFIACKQDPMQDFEESRRKMNEIENLSFSQTVYYPNPMGLVDTLKVSKDISRNPQSIIGYDFLIKGGGRDVLYEHGEFKMVNHQKREVTIFPSDKTSERDLNILNNRFIQYSPLTLVNLEDWYYSGDTSLNESNYTMYKRVDLDTVINENSVYTVFRIYIHSESKLPERFERNNYYKGELSQRVVYEYDQYRFGTSNSKSQYSIPSNFISVPYGRSTQDLMMLKKGEKAPDFEGFDLKNEWVETGDFADQQVLVMFSAINCGYCKLAMEFLTEENIQFSEQMNLISFYPEDTKDQVSRYMNNFNPSFPLIANAGEVGQAFGVNGYPTFYLINRKGEIEEVVQGFDQDFLNKFLIRKGS</sequence>
<dbReference type="Pfam" id="PF00578">
    <property type="entry name" value="AhpC-TSA"/>
    <property type="match status" value="1"/>
</dbReference>
<proteinExistence type="predicted"/>
<accession>A0A1N6DQD5</accession>
<evidence type="ECO:0000259" key="1">
    <source>
        <dbReference type="PROSITE" id="PS51352"/>
    </source>
</evidence>
<dbReference type="STRING" id="226505.SAMN05444394_1262"/>
<dbReference type="Proteomes" id="UP000185221">
    <property type="component" value="Unassembled WGS sequence"/>
</dbReference>
<dbReference type="PANTHER" id="PTHR42852:SF13">
    <property type="entry name" value="PROTEIN DIPZ"/>
    <property type="match status" value="1"/>
</dbReference>
<dbReference type="InterPro" id="IPR000866">
    <property type="entry name" value="AhpC/TSA"/>
</dbReference>